<feature type="signal peptide" evidence="2">
    <location>
        <begin position="1"/>
        <end position="19"/>
    </location>
</feature>
<dbReference type="HOGENOM" id="CLU_2841419_0_0_4"/>
<feature type="region of interest" description="Disordered" evidence="1">
    <location>
        <begin position="25"/>
        <end position="68"/>
    </location>
</feature>
<name>E1T5U1_BURSG</name>
<evidence type="ECO:0000313" key="3">
    <source>
        <dbReference type="EMBL" id="ADN56218.1"/>
    </source>
</evidence>
<feature type="compositionally biased region" description="Low complexity" evidence="1">
    <location>
        <begin position="25"/>
        <end position="41"/>
    </location>
</feature>
<dbReference type="KEGG" id="bgf:BC1003_0214"/>
<gene>
    <name evidence="3" type="ordered locus">BC1003_0214</name>
</gene>
<feature type="chain" id="PRO_5003151691" evidence="2">
    <location>
        <begin position="20"/>
        <end position="68"/>
    </location>
</feature>
<dbReference type="EMBL" id="CP002217">
    <property type="protein sequence ID" value="ADN56218.1"/>
    <property type="molecule type" value="Genomic_DNA"/>
</dbReference>
<evidence type="ECO:0000256" key="1">
    <source>
        <dbReference type="SAM" id="MobiDB-lite"/>
    </source>
</evidence>
<proteinExistence type="predicted"/>
<evidence type="ECO:0000256" key="2">
    <source>
        <dbReference type="SAM" id="SignalP"/>
    </source>
</evidence>
<dbReference type="AlphaFoldDB" id="E1T5U1"/>
<sequence>MKKLTLVLTAVSLALGASATLAQTAAPAGSSSVSSYSPPTTKHVKKPKKQKMKKGASAPAVAPEAASQ</sequence>
<reference evidence="3" key="1">
    <citation type="submission" date="2010-09" db="EMBL/GenBank/DDBJ databases">
        <title>Complete sequence of chromosome1 of Burkholderia sp. CCGE1003.</title>
        <authorList>
            <consortium name="US DOE Joint Genome Institute"/>
            <person name="Lucas S."/>
            <person name="Copeland A."/>
            <person name="Lapidus A."/>
            <person name="Cheng J.-F."/>
            <person name="Bruce D."/>
            <person name="Goodwin L."/>
            <person name="Pitluck S."/>
            <person name="Daligault H."/>
            <person name="Davenport K."/>
            <person name="Detter J.C."/>
            <person name="Han C."/>
            <person name="Tapia R."/>
            <person name="Land M."/>
            <person name="Hauser L."/>
            <person name="Jeffries C."/>
            <person name="Kyrpides N."/>
            <person name="Ivanova N."/>
            <person name="Ovchinnikova G."/>
            <person name="Martinez-Romero E."/>
            <person name="Rogel M.A."/>
            <person name="Auchtung J."/>
            <person name="Tiedje J.M."/>
            <person name="Woyke T."/>
        </authorList>
    </citation>
    <scope>NUCLEOTIDE SEQUENCE</scope>
    <source>
        <strain evidence="3">CCGE1003</strain>
    </source>
</reference>
<protein>
    <submittedName>
        <fullName evidence="3">Putative acid shock protein</fullName>
    </submittedName>
</protein>
<organism evidence="3">
    <name type="scientific">Burkholderia sp. (strain CCGE1003)</name>
    <dbReference type="NCBI Taxonomy" id="640512"/>
    <lineage>
        <taxon>Bacteria</taxon>
        <taxon>Pseudomonadati</taxon>
        <taxon>Pseudomonadota</taxon>
        <taxon>Betaproteobacteria</taxon>
        <taxon>Burkholderiales</taxon>
        <taxon>Burkholderiaceae</taxon>
        <taxon>Burkholderia</taxon>
    </lineage>
</organism>
<dbReference type="eggNOG" id="ENOG50316W3">
    <property type="taxonomic scope" value="Bacteria"/>
</dbReference>
<keyword evidence="2" id="KW-0732">Signal</keyword>
<feature type="compositionally biased region" description="Basic residues" evidence="1">
    <location>
        <begin position="42"/>
        <end position="54"/>
    </location>
</feature>
<accession>E1T5U1</accession>
<feature type="compositionally biased region" description="Low complexity" evidence="1">
    <location>
        <begin position="56"/>
        <end position="68"/>
    </location>
</feature>